<dbReference type="Proteomes" id="UP000253845">
    <property type="component" value="Unassembled WGS sequence"/>
</dbReference>
<evidence type="ECO:0000313" key="1">
    <source>
        <dbReference type="EMBL" id="RDH19049.1"/>
    </source>
</evidence>
<dbReference type="EMBL" id="KZ851920">
    <property type="protein sequence ID" value="RDH19049.1"/>
    <property type="molecule type" value="Genomic_DNA"/>
</dbReference>
<evidence type="ECO:0000313" key="2">
    <source>
        <dbReference type="Proteomes" id="UP000253845"/>
    </source>
</evidence>
<proteinExistence type="predicted"/>
<organism evidence="1 2">
    <name type="scientific">Aspergillus niger ATCC 13496</name>
    <dbReference type="NCBI Taxonomy" id="1353008"/>
    <lineage>
        <taxon>Eukaryota</taxon>
        <taxon>Fungi</taxon>
        <taxon>Dikarya</taxon>
        <taxon>Ascomycota</taxon>
        <taxon>Pezizomycotina</taxon>
        <taxon>Eurotiomycetes</taxon>
        <taxon>Eurotiomycetidae</taxon>
        <taxon>Eurotiales</taxon>
        <taxon>Aspergillaceae</taxon>
        <taxon>Aspergillus</taxon>
        <taxon>Aspergillus subgen. Circumdati</taxon>
    </lineage>
</organism>
<sequence length="53" mass="6294">MPGGCGRQVAESFFYPWETLSQHEMMRLKEYILDFDVATGRNHKRVSELRRYG</sequence>
<dbReference type="AlphaFoldDB" id="A0A370BZQ8"/>
<protein>
    <submittedName>
        <fullName evidence="1">Uncharacterized protein</fullName>
    </submittedName>
</protein>
<dbReference type="VEuPathDB" id="FungiDB:M747DRAFT_296654"/>
<gene>
    <name evidence="1" type="ORF">M747DRAFT_296654</name>
</gene>
<reference evidence="1 2" key="1">
    <citation type="submission" date="2018-07" db="EMBL/GenBank/DDBJ databases">
        <title>Section-level genome sequencing of Aspergillus section Nigri to investigate inter- and intra-species variation.</title>
        <authorList>
            <consortium name="DOE Joint Genome Institute"/>
            <person name="Vesth T.C."/>
            <person name="Nybo J.L."/>
            <person name="Theobald S."/>
            <person name="Frisvad J.C."/>
            <person name="Larsen T.O."/>
            <person name="Nielsen K.F."/>
            <person name="Hoof J.B."/>
            <person name="Brandl J."/>
            <person name="Salamov A."/>
            <person name="Riley R."/>
            <person name="Gladden J.M."/>
            <person name="Phatale P."/>
            <person name="Nielsen M.T."/>
            <person name="Lyhne E.K."/>
            <person name="Kogle M.E."/>
            <person name="Strasser K."/>
            <person name="McDonnell E."/>
            <person name="Barry K."/>
            <person name="Clum A."/>
            <person name="Chen C."/>
            <person name="Nolan M."/>
            <person name="Sandor L."/>
            <person name="Kuo A."/>
            <person name="Lipzen A."/>
            <person name="Hainaut M."/>
            <person name="Drula E."/>
            <person name="Tsang A."/>
            <person name="Magnuson J.K."/>
            <person name="Henrissat B."/>
            <person name="Wiebenga A."/>
            <person name="Simmons B.A."/>
            <person name="Makela M.R."/>
            <person name="De vries R.P."/>
            <person name="Grigoriev I.V."/>
            <person name="Mortensen U.H."/>
            <person name="Baker S.E."/>
            <person name="Andersen M.R."/>
        </authorList>
    </citation>
    <scope>NUCLEOTIDE SEQUENCE [LARGE SCALE GENOMIC DNA]</scope>
    <source>
        <strain evidence="1 2">ATCC 13496</strain>
    </source>
</reference>
<name>A0A370BZQ8_ASPNG</name>
<accession>A0A370BZQ8</accession>